<proteinExistence type="inferred from homology"/>
<dbReference type="PROSITE" id="PS50928">
    <property type="entry name" value="ABC_TM1"/>
    <property type="match status" value="1"/>
</dbReference>
<accession>A0A011PKD1</accession>
<feature type="transmembrane region" description="Helical" evidence="7">
    <location>
        <begin position="190"/>
        <end position="213"/>
    </location>
</feature>
<dbReference type="SUPFAM" id="SSF161098">
    <property type="entry name" value="MetI-like"/>
    <property type="match status" value="1"/>
</dbReference>
<feature type="transmembrane region" description="Helical" evidence="7">
    <location>
        <begin position="233"/>
        <end position="254"/>
    </location>
</feature>
<dbReference type="EMBL" id="JFAX01000013">
    <property type="protein sequence ID" value="EXI66754.1"/>
    <property type="molecule type" value="Genomic_DNA"/>
</dbReference>
<evidence type="ECO:0000256" key="2">
    <source>
        <dbReference type="ARBA" id="ARBA00022448"/>
    </source>
</evidence>
<evidence type="ECO:0000313" key="10">
    <source>
        <dbReference type="Proteomes" id="UP000020218"/>
    </source>
</evidence>
<feature type="transmembrane region" description="Helical" evidence="7">
    <location>
        <begin position="137"/>
        <end position="156"/>
    </location>
</feature>
<comment type="caution">
    <text evidence="9">The sequence shown here is derived from an EMBL/GenBank/DDBJ whole genome shotgun (WGS) entry which is preliminary data.</text>
</comment>
<dbReference type="AlphaFoldDB" id="A0A011PKD1"/>
<dbReference type="InterPro" id="IPR035906">
    <property type="entry name" value="MetI-like_sf"/>
</dbReference>
<dbReference type="Gene3D" id="1.10.3720.10">
    <property type="entry name" value="MetI-like"/>
    <property type="match status" value="1"/>
</dbReference>
<dbReference type="STRING" id="1454001.AW08_02337"/>
<evidence type="ECO:0000256" key="5">
    <source>
        <dbReference type="ARBA" id="ARBA00022989"/>
    </source>
</evidence>
<keyword evidence="6 7" id="KW-0472">Membrane</keyword>
<dbReference type="CDD" id="cd06261">
    <property type="entry name" value="TM_PBP2"/>
    <property type="match status" value="1"/>
</dbReference>
<evidence type="ECO:0000256" key="1">
    <source>
        <dbReference type="ARBA" id="ARBA00004651"/>
    </source>
</evidence>
<keyword evidence="2 7" id="KW-0813">Transport</keyword>
<comment type="subcellular location">
    <subcellularLocation>
        <location evidence="1 7">Cell membrane</location>
        <topology evidence="1 7">Multi-pass membrane protein</topology>
    </subcellularLocation>
</comment>
<keyword evidence="4 7" id="KW-0812">Transmembrane</keyword>
<dbReference type="Proteomes" id="UP000020218">
    <property type="component" value="Unassembled WGS sequence"/>
</dbReference>
<dbReference type="PANTHER" id="PTHR30151">
    <property type="entry name" value="ALKANE SULFONATE ABC TRANSPORTER-RELATED, MEMBRANE SUBUNIT"/>
    <property type="match status" value="1"/>
</dbReference>
<feature type="domain" description="ABC transmembrane type-1" evidence="8">
    <location>
        <begin position="71"/>
        <end position="251"/>
    </location>
</feature>
<dbReference type="GO" id="GO:0055085">
    <property type="term" value="P:transmembrane transport"/>
    <property type="evidence" value="ECO:0007669"/>
    <property type="project" value="InterPro"/>
</dbReference>
<name>A0A011PKD1_9PROT</name>
<feature type="transmembrane region" description="Helical" evidence="7">
    <location>
        <begin position="66"/>
        <end position="92"/>
    </location>
</feature>
<organism evidence="9 10">
    <name type="scientific">Candidatus Accumulibacter adjunctus</name>
    <dbReference type="NCBI Taxonomy" id="1454001"/>
    <lineage>
        <taxon>Bacteria</taxon>
        <taxon>Pseudomonadati</taxon>
        <taxon>Pseudomonadota</taxon>
        <taxon>Betaproteobacteria</taxon>
        <taxon>Candidatus Accumulibacter</taxon>
    </lineage>
</organism>
<dbReference type="InterPro" id="IPR000515">
    <property type="entry name" value="MetI-like"/>
</dbReference>
<sequence length="265" mass="28943">MSDFWNPYAALAARQRRLLGMGAVAALLLLWSLLAVSGLVSATKLPAPWDVLAALAYLGWHEGQSMLLTATLWSVGRLLVAGALVIAIGIPIGIAMGAAPRVNALLSPLVDPFRSAPVVALLPILVMWLGIGETMKIAFLFIGAVVYLIPMVRDAIQAVPQSYWIGARDLGATPWECVQRAVIPMAMPRIADAVIVGFSVMWTYITVAEYVNARQGLGQLIQNARRFSAWDQVFAGIIVIIALALATYQFMVWLKRRLYPWETEQ</sequence>
<evidence type="ECO:0000256" key="6">
    <source>
        <dbReference type="ARBA" id="ARBA00023136"/>
    </source>
</evidence>
<dbReference type="GO" id="GO:0005886">
    <property type="term" value="C:plasma membrane"/>
    <property type="evidence" value="ECO:0007669"/>
    <property type="project" value="UniProtKB-SubCell"/>
</dbReference>
<keyword evidence="5 7" id="KW-1133">Transmembrane helix</keyword>
<dbReference type="PATRIC" id="fig|1454001.3.peg.2381"/>
<dbReference type="PANTHER" id="PTHR30151:SF0">
    <property type="entry name" value="ABC TRANSPORTER PERMEASE PROTEIN MJ0413-RELATED"/>
    <property type="match status" value="1"/>
</dbReference>
<evidence type="ECO:0000256" key="4">
    <source>
        <dbReference type="ARBA" id="ARBA00022692"/>
    </source>
</evidence>
<evidence type="ECO:0000256" key="3">
    <source>
        <dbReference type="ARBA" id="ARBA00022475"/>
    </source>
</evidence>
<evidence type="ECO:0000256" key="7">
    <source>
        <dbReference type="RuleBase" id="RU363032"/>
    </source>
</evidence>
<keyword evidence="3" id="KW-1003">Cell membrane</keyword>
<comment type="similarity">
    <text evidence="7">Belongs to the binding-protein-dependent transport system permease family.</text>
</comment>
<dbReference type="Pfam" id="PF00528">
    <property type="entry name" value="BPD_transp_1"/>
    <property type="match status" value="1"/>
</dbReference>
<evidence type="ECO:0000313" key="9">
    <source>
        <dbReference type="EMBL" id="EXI66754.1"/>
    </source>
</evidence>
<evidence type="ECO:0000259" key="8">
    <source>
        <dbReference type="PROSITE" id="PS50928"/>
    </source>
</evidence>
<gene>
    <name evidence="9" type="primary">ssuC</name>
    <name evidence="9" type="ORF">AW08_02337</name>
</gene>
<feature type="transmembrane region" description="Helical" evidence="7">
    <location>
        <begin position="113"/>
        <end position="131"/>
    </location>
</feature>
<reference evidence="9" key="1">
    <citation type="submission" date="2014-02" db="EMBL/GenBank/DDBJ databases">
        <title>Expanding our view of genomic diversity in Candidatus Accumulibacter clades.</title>
        <authorList>
            <person name="Skennerton C.T."/>
            <person name="Barr J.J."/>
            <person name="Slater F.R."/>
            <person name="Bond P.L."/>
            <person name="Tyson G.W."/>
        </authorList>
    </citation>
    <scope>NUCLEOTIDE SEQUENCE [LARGE SCALE GENOMIC DNA]</scope>
</reference>
<protein>
    <submittedName>
        <fullName evidence="9">Aliphatic sulfonates transport permease protein SsuC</fullName>
    </submittedName>
</protein>
<keyword evidence="10" id="KW-1185">Reference proteome</keyword>